<organism evidence="3 4">
    <name type="scientific">Yinghuangia soli</name>
    <dbReference type="NCBI Taxonomy" id="2908204"/>
    <lineage>
        <taxon>Bacteria</taxon>
        <taxon>Bacillati</taxon>
        <taxon>Actinomycetota</taxon>
        <taxon>Actinomycetes</taxon>
        <taxon>Kitasatosporales</taxon>
        <taxon>Streptomycetaceae</taxon>
        <taxon>Yinghuangia</taxon>
    </lineage>
</organism>
<keyword evidence="2" id="KW-0732">Signal</keyword>
<evidence type="ECO:0000313" key="4">
    <source>
        <dbReference type="Proteomes" id="UP001165378"/>
    </source>
</evidence>
<proteinExistence type="predicted"/>
<feature type="region of interest" description="Disordered" evidence="1">
    <location>
        <begin position="38"/>
        <end position="82"/>
    </location>
</feature>
<sequence>MRATPALPARSARSALRALLRTAAAPLLAVVLVASCTGGSDTAGTPPQSTVAGSPQTTPPGTPASPAGEPPSPSPAPSPSLADADLESVLIADGDVPGYFLDPLENAPGSAQSPDEGPACRPENALFFGAHKGAYLDSPYRRIVGTGLVRPAAPAGTATIHISTFDPGQIENFLQAVRESVPLCLSQWRKLPGSDEFAPVADLVEMPPLGDDRLAISVLGSPQTGSWLLTSAVVRVGNVLIWGIEADNDDDSHAGLISLDLLRAQVDKVTAAATAPR</sequence>
<dbReference type="Proteomes" id="UP001165378">
    <property type="component" value="Unassembled WGS sequence"/>
</dbReference>
<keyword evidence="4" id="KW-1185">Reference proteome</keyword>
<dbReference type="AlphaFoldDB" id="A0AA41PUA2"/>
<feature type="signal peptide" evidence="2">
    <location>
        <begin position="1"/>
        <end position="29"/>
    </location>
</feature>
<evidence type="ECO:0008006" key="5">
    <source>
        <dbReference type="Google" id="ProtNLM"/>
    </source>
</evidence>
<dbReference type="EMBL" id="JAKFHA010000001">
    <property type="protein sequence ID" value="MCF2525858.1"/>
    <property type="molecule type" value="Genomic_DNA"/>
</dbReference>
<name>A0AA41PUA2_9ACTN</name>
<feature type="compositionally biased region" description="Pro residues" evidence="1">
    <location>
        <begin position="57"/>
        <end position="78"/>
    </location>
</feature>
<protein>
    <recommendedName>
        <fullName evidence="5">PknH-like extracellular domain-containing protein</fullName>
    </recommendedName>
</protein>
<dbReference type="RefSeq" id="WP_235049879.1">
    <property type="nucleotide sequence ID" value="NZ_JAKFHA010000001.1"/>
</dbReference>
<feature type="compositionally biased region" description="Polar residues" evidence="1">
    <location>
        <begin position="38"/>
        <end position="52"/>
    </location>
</feature>
<evidence type="ECO:0000256" key="2">
    <source>
        <dbReference type="SAM" id="SignalP"/>
    </source>
</evidence>
<comment type="caution">
    <text evidence="3">The sequence shown here is derived from an EMBL/GenBank/DDBJ whole genome shotgun (WGS) entry which is preliminary data.</text>
</comment>
<evidence type="ECO:0000313" key="3">
    <source>
        <dbReference type="EMBL" id="MCF2525858.1"/>
    </source>
</evidence>
<feature type="chain" id="PRO_5041390152" description="PknH-like extracellular domain-containing protein" evidence="2">
    <location>
        <begin position="30"/>
        <end position="277"/>
    </location>
</feature>
<evidence type="ECO:0000256" key="1">
    <source>
        <dbReference type="SAM" id="MobiDB-lite"/>
    </source>
</evidence>
<accession>A0AA41PUA2</accession>
<reference evidence="3" key="1">
    <citation type="submission" date="2022-01" db="EMBL/GenBank/DDBJ databases">
        <title>Genome-Based Taxonomic Classification of the Phylum Actinobacteria.</title>
        <authorList>
            <person name="Gao Y."/>
        </authorList>
    </citation>
    <scope>NUCLEOTIDE SEQUENCE</scope>
    <source>
        <strain evidence="3">KLBMP 8922</strain>
    </source>
</reference>
<gene>
    <name evidence="3" type="ORF">LZ495_01275</name>
</gene>